<reference evidence="1 2" key="1">
    <citation type="submission" date="2015-07" db="EMBL/GenBank/DDBJ databases">
        <authorList>
            <person name="Noorani M."/>
        </authorList>
    </citation>
    <scope>NUCLEOTIDE SEQUENCE [LARGE SCALE GENOMIC DNA]</scope>
    <source>
        <strain evidence="1 2">CECT 5088</strain>
    </source>
</reference>
<keyword evidence="2" id="KW-1185">Reference proteome</keyword>
<protein>
    <submittedName>
        <fullName evidence="1">Uncharacterized protein</fullName>
    </submittedName>
</protein>
<evidence type="ECO:0000313" key="1">
    <source>
        <dbReference type="EMBL" id="CTQ34807.1"/>
    </source>
</evidence>
<dbReference type="EMBL" id="CXPG01000027">
    <property type="protein sequence ID" value="CTQ34807.1"/>
    <property type="molecule type" value="Genomic_DNA"/>
</dbReference>
<sequence length="104" mass="11584">MADPDHKPQIDAEIDEIVAGNVEKVGEHWIAPSGRRYARHNDSLHPVDGPGIVDLSRMQHQLVKELNNKGLDGAGRMMDALRQRGILTADEVAQVVDLWNKCPR</sequence>
<dbReference type="STRING" id="282197.SAMN04488517_11058"/>
<dbReference type="Proteomes" id="UP000048908">
    <property type="component" value="Unassembled WGS sequence"/>
</dbReference>
<gene>
    <name evidence="1" type="ORF">JAN5088_03603</name>
</gene>
<proteinExistence type="predicted"/>
<name>A0A0M6XW63_9RHOB</name>
<evidence type="ECO:0000313" key="2">
    <source>
        <dbReference type="Proteomes" id="UP000048908"/>
    </source>
</evidence>
<dbReference type="AlphaFoldDB" id="A0A0M6XW63"/>
<accession>A0A0M6XW63</accession>
<organism evidence="1 2">
    <name type="scientific">Jannaschia rubra</name>
    <dbReference type="NCBI Taxonomy" id="282197"/>
    <lineage>
        <taxon>Bacteria</taxon>
        <taxon>Pseudomonadati</taxon>
        <taxon>Pseudomonadota</taxon>
        <taxon>Alphaproteobacteria</taxon>
        <taxon>Rhodobacterales</taxon>
        <taxon>Roseobacteraceae</taxon>
        <taxon>Jannaschia</taxon>
    </lineage>
</organism>